<dbReference type="GO" id="GO:0008654">
    <property type="term" value="P:phospholipid biosynthetic process"/>
    <property type="evidence" value="ECO:0007669"/>
    <property type="project" value="UniProtKB-UniRule"/>
</dbReference>
<dbReference type="SMART" id="SM01207">
    <property type="entry name" value="G3P_acyltransf"/>
    <property type="match status" value="1"/>
</dbReference>
<evidence type="ECO:0000256" key="3">
    <source>
        <dbReference type="ARBA" id="ARBA00022679"/>
    </source>
</evidence>
<reference evidence="12 14" key="2">
    <citation type="submission" date="2015-07" db="EMBL/GenBank/DDBJ databases">
        <title>Whole genome sequence of Ardenticatena maritima DSM 23922.</title>
        <authorList>
            <person name="Hemp J."/>
            <person name="Ward L.M."/>
            <person name="Pace L.A."/>
            <person name="Fischer W.W."/>
        </authorList>
    </citation>
    <scope>NUCLEOTIDE SEQUENCE [LARGE SCALE GENOMIC DNA]</scope>
    <source>
        <strain evidence="12 14">110S</strain>
    </source>
</reference>
<dbReference type="InterPro" id="IPR003811">
    <property type="entry name" value="G3P_acylTferase_PlsY"/>
</dbReference>
<sequence length="202" mass="21544">MLVTLIIAILIGYLVGSIPNGVLIGRYLFGVDPRTVGSGRTGGTNVYRAAGPKAGILTAITDAFKGILAVLLVRMLITDNEMAAQLAGLFAVVGHNWSIFLKFKGGAGTMPNLGAMATLSATMFVPAGLLGLISLYVWRMASLASLVVAWTGLLAALLFAREYWLYAIGQALVVTWALRPNIKRILNGTERRIGERNKTPVN</sequence>
<dbReference type="FunCoup" id="A0A0M8KCC8">
    <property type="interactions" value="194"/>
</dbReference>
<evidence type="ECO:0000256" key="9">
    <source>
        <dbReference type="ARBA" id="ARBA00023264"/>
    </source>
</evidence>
<comment type="pathway">
    <text evidence="10">Lipid metabolism; phospholipid metabolism.</text>
</comment>
<feature type="transmembrane region" description="Helical" evidence="10">
    <location>
        <begin position="6"/>
        <end position="29"/>
    </location>
</feature>
<keyword evidence="11" id="KW-0012">Acyltransferase</keyword>
<evidence type="ECO:0000313" key="12">
    <source>
        <dbReference type="EMBL" id="KPL86347.1"/>
    </source>
</evidence>
<keyword evidence="6 10" id="KW-0443">Lipid metabolism</keyword>
<dbReference type="PANTHER" id="PTHR30309:SF0">
    <property type="entry name" value="GLYCEROL-3-PHOSPHATE ACYLTRANSFERASE-RELATED"/>
    <property type="match status" value="1"/>
</dbReference>
<proteinExistence type="inferred from homology"/>
<comment type="caution">
    <text evidence="11">The sequence shown here is derived from an EMBL/GenBank/DDBJ whole genome shotgun (WGS) entry which is preliminary data.</text>
</comment>
<dbReference type="AlphaFoldDB" id="A0A0M8KCC8"/>
<feature type="transmembrane region" description="Helical" evidence="10">
    <location>
        <begin position="83"/>
        <end position="101"/>
    </location>
</feature>
<evidence type="ECO:0000313" key="11">
    <source>
        <dbReference type="EMBL" id="GAP64666.1"/>
    </source>
</evidence>
<dbReference type="Proteomes" id="UP000037784">
    <property type="component" value="Unassembled WGS sequence"/>
</dbReference>
<organism evidence="11 13">
    <name type="scientific">Ardenticatena maritima</name>
    <dbReference type="NCBI Taxonomy" id="872965"/>
    <lineage>
        <taxon>Bacteria</taxon>
        <taxon>Bacillati</taxon>
        <taxon>Chloroflexota</taxon>
        <taxon>Ardenticatenia</taxon>
        <taxon>Ardenticatenales</taxon>
        <taxon>Ardenticatenaceae</taxon>
        <taxon>Ardenticatena</taxon>
    </lineage>
</organism>
<name>A0A0M8KCC8_9CHLR</name>
<dbReference type="NCBIfam" id="TIGR00023">
    <property type="entry name" value="glycerol-3-phosphate 1-O-acyltransferase PlsY"/>
    <property type="match status" value="1"/>
</dbReference>
<dbReference type="GO" id="GO:0043772">
    <property type="term" value="F:acyl-phosphate glycerol-3-phosphate acyltransferase activity"/>
    <property type="evidence" value="ECO:0007669"/>
    <property type="project" value="UniProtKB-UniRule"/>
</dbReference>
<comment type="subunit">
    <text evidence="10">Probably interacts with PlsX.</text>
</comment>
<evidence type="ECO:0000256" key="10">
    <source>
        <dbReference type="HAMAP-Rule" id="MF_01043"/>
    </source>
</evidence>
<keyword evidence="13" id="KW-1185">Reference proteome</keyword>
<evidence type="ECO:0000256" key="8">
    <source>
        <dbReference type="ARBA" id="ARBA00023209"/>
    </source>
</evidence>
<evidence type="ECO:0000313" key="14">
    <source>
        <dbReference type="Proteomes" id="UP000050502"/>
    </source>
</evidence>
<keyword evidence="4 10" id="KW-0812">Transmembrane</keyword>
<evidence type="ECO:0000256" key="6">
    <source>
        <dbReference type="ARBA" id="ARBA00023098"/>
    </source>
</evidence>
<comment type="subcellular location">
    <subcellularLocation>
        <location evidence="10">Cell membrane</location>
        <topology evidence="10">Multi-pass membrane protein</topology>
    </subcellularLocation>
</comment>
<evidence type="ECO:0000256" key="4">
    <source>
        <dbReference type="ARBA" id="ARBA00022692"/>
    </source>
</evidence>
<dbReference type="Proteomes" id="UP000050502">
    <property type="component" value="Unassembled WGS sequence"/>
</dbReference>
<keyword evidence="9 10" id="KW-1208">Phospholipid metabolism</keyword>
<dbReference type="PANTHER" id="PTHR30309">
    <property type="entry name" value="INNER MEMBRANE PROTEIN YGIH"/>
    <property type="match status" value="1"/>
</dbReference>
<keyword evidence="1 10" id="KW-1003">Cell membrane</keyword>
<keyword evidence="2 10" id="KW-0444">Lipid biosynthesis</keyword>
<keyword evidence="7 10" id="KW-0472">Membrane</keyword>
<evidence type="ECO:0000256" key="5">
    <source>
        <dbReference type="ARBA" id="ARBA00022989"/>
    </source>
</evidence>
<dbReference type="EC" id="2.3.1.275" evidence="10"/>
<reference evidence="13" key="3">
    <citation type="submission" date="2015-08" db="EMBL/GenBank/DDBJ databases">
        <title>Draft Genome Sequence of a Heterotrophic Facultative Anaerobic Bacterium Ardenticatena maritima Strain 110S.</title>
        <authorList>
            <person name="Kawaichi S."/>
            <person name="Yoshida T."/>
            <person name="Sako Y."/>
            <person name="Nakamura R."/>
        </authorList>
    </citation>
    <scope>NUCLEOTIDE SEQUENCE [LARGE SCALE GENOMIC DNA]</scope>
    <source>
        <strain evidence="13">110S</strain>
    </source>
</reference>
<dbReference type="GO" id="GO:0005886">
    <property type="term" value="C:plasma membrane"/>
    <property type="evidence" value="ECO:0007669"/>
    <property type="project" value="UniProtKB-SubCell"/>
</dbReference>
<comment type="catalytic activity">
    <reaction evidence="10">
        <text>an acyl phosphate + sn-glycerol 3-phosphate = a 1-acyl-sn-glycero-3-phosphate + phosphate</text>
        <dbReference type="Rhea" id="RHEA:34075"/>
        <dbReference type="ChEBI" id="CHEBI:43474"/>
        <dbReference type="ChEBI" id="CHEBI:57597"/>
        <dbReference type="ChEBI" id="CHEBI:57970"/>
        <dbReference type="ChEBI" id="CHEBI:59918"/>
        <dbReference type="EC" id="2.3.1.275"/>
    </reaction>
</comment>
<feature type="transmembrane region" description="Helical" evidence="10">
    <location>
        <begin position="54"/>
        <end position="77"/>
    </location>
</feature>
<reference evidence="11" key="1">
    <citation type="journal article" date="2015" name="Genome Announc.">
        <title>Draft Genome Sequence of a Heterotrophic Facultative Anaerobic Thermophilic Bacterium, Ardenticatena maritima Strain 110ST.</title>
        <authorList>
            <person name="Kawaichi S."/>
            <person name="Yoshida T."/>
            <person name="Sako Y."/>
            <person name="Nakamura R."/>
        </authorList>
    </citation>
    <scope>NUCLEOTIDE SEQUENCE [LARGE SCALE GENOMIC DNA]</scope>
    <source>
        <strain evidence="11">110S</strain>
    </source>
</reference>
<evidence type="ECO:0000256" key="1">
    <source>
        <dbReference type="ARBA" id="ARBA00022475"/>
    </source>
</evidence>
<evidence type="ECO:0000313" key="13">
    <source>
        <dbReference type="Proteomes" id="UP000037784"/>
    </source>
</evidence>
<dbReference type="UniPathway" id="UPA00085"/>
<dbReference type="EMBL" id="LGKN01000009">
    <property type="protein sequence ID" value="KPL86347.1"/>
    <property type="molecule type" value="Genomic_DNA"/>
</dbReference>
<accession>A0A0M8KCC8</accession>
<evidence type="ECO:0000256" key="2">
    <source>
        <dbReference type="ARBA" id="ARBA00022516"/>
    </source>
</evidence>
<gene>
    <name evidence="10 11" type="primary">plsY</name>
    <name evidence="11" type="ORF">ARMA_3089</name>
    <name evidence="12" type="ORF">SE16_13570</name>
</gene>
<dbReference type="HAMAP" id="MF_01043">
    <property type="entry name" value="PlsY"/>
    <property type="match status" value="1"/>
</dbReference>
<comment type="function">
    <text evidence="10">Catalyzes the transfer of an acyl group from acyl-phosphate (acyl-PO(4)) to glycerol-3-phosphate (G3P) to form lysophosphatidic acid (LPA). This enzyme utilizes acyl-phosphate as fatty acyl donor, but not acyl-CoA or acyl-ACP.</text>
</comment>
<protein>
    <recommendedName>
        <fullName evidence="10">Glycerol-3-phosphate acyltransferase</fullName>
    </recommendedName>
    <alternativeName>
        <fullName evidence="10">Acyl-PO4 G3P acyltransferase</fullName>
    </alternativeName>
    <alternativeName>
        <fullName evidence="10">Acyl-phosphate--glycerol-3-phosphate acyltransferase</fullName>
    </alternativeName>
    <alternativeName>
        <fullName evidence="10">G3P acyltransferase</fullName>
        <shortName evidence="10">GPAT</shortName>
        <ecNumber evidence="10">2.3.1.275</ecNumber>
    </alternativeName>
    <alternativeName>
        <fullName evidence="10">Lysophosphatidic acid synthase</fullName>
        <shortName evidence="10">LPA synthase</shortName>
    </alternativeName>
</protein>
<keyword evidence="5 10" id="KW-1133">Transmembrane helix</keyword>
<dbReference type="Pfam" id="PF02660">
    <property type="entry name" value="G3P_acyltransf"/>
    <property type="match status" value="1"/>
</dbReference>
<feature type="transmembrane region" description="Helical" evidence="10">
    <location>
        <begin position="113"/>
        <end position="137"/>
    </location>
</feature>
<dbReference type="EMBL" id="BBZA01000298">
    <property type="protein sequence ID" value="GAP64666.1"/>
    <property type="molecule type" value="Genomic_DNA"/>
</dbReference>
<keyword evidence="3 10" id="KW-0808">Transferase</keyword>
<comment type="similarity">
    <text evidence="10">Belongs to the PlsY family.</text>
</comment>
<feature type="transmembrane region" description="Helical" evidence="10">
    <location>
        <begin position="143"/>
        <end position="160"/>
    </location>
</feature>
<keyword evidence="8 10" id="KW-0594">Phospholipid biosynthesis</keyword>
<dbReference type="STRING" id="872965.SE16_13570"/>
<evidence type="ECO:0000256" key="7">
    <source>
        <dbReference type="ARBA" id="ARBA00023136"/>
    </source>
</evidence>